<gene>
    <name evidence="2" type="ORF">B0T16DRAFT_453837</name>
</gene>
<protein>
    <submittedName>
        <fullName evidence="2">Uncharacterized protein</fullName>
    </submittedName>
</protein>
<feature type="compositionally biased region" description="Polar residues" evidence="1">
    <location>
        <begin position="257"/>
        <end position="270"/>
    </location>
</feature>
<feature type="region of interest" description="Disordered" evidence="1">
    <location>
        <begin position="747"/>
        <end position="797"/>
    </location>
</feature>
<proteinExistence type="predicted"/>
<feature type="region of interest" description="Disordered" evidence="1">
    <location>
        <begin position="92"/>
        <end position="537"/>
    </location>
</feature>
<evidence type="ECO:0000313" key="3">
    <source>
        <dbReference type="Proteomes" id="UP001174936"/>
    </source>
</evidence>
<accession>A0AA39YEV4</accession>
<keyword evidence="3" id="KW-1185">Reference proteome</keyword>
<reference evidence="2" key="1">
    <citation type="submission" date="2023-06" db="EMBL/GenBank/DDBJ databases">
        <title>Genome-scale phylogeny and comparative genomics of the fungal order Sordariales.</title>
        <authorList>
            <consortium name="Lawrence Berkeley National Laboratory"/>
            <person name="Hensen N."/>
            <person name="Bonometti L."/>
            <person name="Westerberg I."/>
            <person name="Brannstrom I.O."/>
            <person name="Guillou S."/>
            <person name="Cros-Aarteil S."/>
            <person name="Calhoun S."/>
            <person name="Haridas S."/>
            <person name="Kuo A."/>
            <person name="Mondo S."/>
            <person name="Pangilinan J."/>
            <person name="Riley R."/>
            <person name="Labutti K."/>
            <person name="Andreopoulos B."/>
            <person name="Lipzen A."/>
            <person name="Chen C."/>
            <person name="Yanf M."/>
            <person name="Daum C."/>
            <person name="Ng V."/>
            <person name="Clum A."/>
            <person name="Steindorff A."/>
            <person name="Ohm R."/>
            <person name="Martin F."/>
            <person name="Silar P."/>
            <person name="Natvig D."/>
            <person name="Lalanne C."/>
            <person name="Gautier V."/>
            <person name="Ament-Velasquez S.L."/>
            <person name="Kruys A."/>
            <person name="Hutchinson M.I."/>
            <person name="Powell A.J."/>
            <person name="Barry K."/>
            <person name="Miller A.N."/>
            <person name="Grigoriev I.V."/>
            <person name="Debuchy R."/>
            <person name="Gladieux P."/>
            <person name="Thoren M.H."/>
            <person name="Johannesson H."/>
        </authorList>
    </citation>
    <scope>NUCLEOTIDE SEQUENCE</scope>
    <source>
        <strain evidence="2">SMH2532-1</strain>
    </source>
</reference>
<feature type="compositionally biased region" description="Basic and acidic residues" evidence="1">
    <location>
        <begin position="524"/>
        <end position="535"/>
    </location>
</feature>
<feature type="compositionally biased region" description="Polar residues" evidence="1">
    <location>
        <begin position="488"/>
        <end position="516"/>
    </location>
</feature>
<feature type="compositionally biased region" description="Basic and acidic residues" evidence="1">
    <location>
        <begin position="783"/>
        <end position="797"/>
    </location>
</feature>
<feature type="compositionally biased region" description="Basic and acidic residues" evidence="1">
    <location>
        <begin position="747"/>
        <end position="773"/>
    </location>
</feature>
<name>A0AA39YEV4_9PEZI</name>
<dbReference type="EMBL" id="JAULSV010000002">
    <property type="protein sequence ID" value="KAK0651361.1"/>
    <property type="molecule type" value="Genomic_DNA"/>
</dbReference>
<feature type="compositionally biased region" description="Basic and acidic residues" evidence="1">
    <location>
        <begin position="131"/>
        <end position="169"/>
    </location>
</feature>
<comment type="caution">
    <text evidence="2">The sequence shown here is derived from an EMBL/GenBank/DDBJ whole genome shotgun (WGS) entry which is preliminary data.</text>
</comment>
<evidence type="ECO:0000256" key="1">
    <source>
        <dbReference type="SAM" id="MobiDB-lite"/>
    </source>
</evidence>
<organism evidence="2 3">
    <name type="scientific">Cercophora newfieldiana</name>
    <dbReference type="NCBI Taxonomy" id="92897"/>
    <lineage>
        <taxon>Eukaryota</taxon>
        <taxon>Fungi</taxon>
        <taxon>Dikarya</taxon>
        <taxon>Ascomycota</taxon>
        <taxon>Pezizomycotina</taxon>
        <taxon>Sordariomycetes</taxon>
        <taxon>Sordariomycetidae</taxon>
        <taxon>Sordariales</taxon>
        <taxon>Lasiosphaeriaceae</taxon>
        <taxon>Cercophora</taxon>
    </lineage>
</organism>
<feature type="compositionally biased region" description="Basic and acidic residues" evidence="1">
    <location>
        <begin position="271"/>
        <end position="285"/>
    </location>
</feature>
<dbReference type="AlphaFoldDB" id="A0AA39YEV4"/>
<dbReference type="Proteomes" id="UP001174936">
    <property type="component" value="Unassembled WGS sequence"/>
</dbReference>
<feature type="compositionally biased region" description="Low complexity" evidence="1">
    <location>
        <begin position="290"/>
        <end position="304"/>
    </location>
</feature>
<feature type="compositionally biased region" description="Basic and acidic residues" evidence="1">
    <location>
        <begin position="306"/>
        <end position="331"/>
    </location>
</feature>
<feature type="compositionally biased region" description="Polar residues" evidence="1">
    <location>
        <begin position="371"/>
        <end position="383"/>
    </location>
</feature>
<sequence>MDGAAKSIEIVAKRILPERPHHLSLSLDRKFPKPDGFWFTGASGPLQYLTFVSDADRGILIARPSYDICDGPESAPAPMPVKVLAKGEVKKKLSIKDYQKKKNNSASPTDDNDLTAKTDARPNGAPVPAKAPKEEDRKENVKSVEKQEMRQEGQRLEKPRPELNGERTKSSQQPKLLPDLESRKRNADTDGNPPPQKRVKSESIPPRPDPSRSTKPEAPRPRDRAHEKPHRDSRSELLHPTANGLAPSTADRERENTASPRSTIQVNGTRPHSDSGRSTPRKVDMSARTALPELLSPLHPSLEAELNERETSRKRPAEKAPAKTQKTDGHAPSKRLKQSIQIPPLLSPTLPPIVEAELARRKKTPPKGEGSNRSNLTPESPTSARKIKVAPQHADDEEPVQPPRPTRIVTIKLKKGMAKRAKELLSLPSRSAKDALRKERSMSVEDTPPPARKRPRLLDDGPSETAVPKRNKTTGDSVVARPLGPSTPLKQSATAMSRVTSSQSHGTPGNSQTLNLTPGALDRPPTRSDSVEPGRARAAGGDVINRAQVDYLRERSEEYRVLGSNLKHQRDDIMRGAKEKDGMTRDDERRATALHFEMVLAYMISFSSFNQARVLERKVADLSRFESLLPHYGELKGRIRREGEALRALVLQLHALCLEQITAAFQTLDTAAAAQGFARWVKLERLRAPTWADAVAAYEAVEDRRMKTLMGPWSKPDDAIVAALGILRRWAEKNNVRWNPVIMKDKQAEMDRERERERERPRERERERERIPEGRVNGGGGGGRDRDRERDRDRDRD</sequence>
<evidence type="ECO:0000313" key="2">
    <source>
        <dbReference type="EMBL" id="KAK0651361.1"/>
    </source>
</evidence>
<feature type="compositionally biased region" description="Basic and acidic residues" evidence="1">
    <location>
        <begin position="209"/>
        <end position="237"/>
    </location>
</feature>
<feature type="compositionally biased region" description="Basic and acidic residues" evidence="1">
    <location>
        <begin position="431"/>
        <end position="443"/>
    </location>
</feature>
<feature type="compositionally biased region" description="Basic and acidic residues" evidence="1">
    <location>
        <begin position="178"/>
        <end position="188"/>
    </location>
</feature>